<dbReference type="GO" id="GO:0005829">
    <property type="term" value="C:cytosol"/>
    <property type="evidence" value="ECO:0007669"/>
    <property type="project" value="TreeGrafter"/>
</dbReference>
<dbReference type="GO" id="GO:0005992">
    <property type="term" value="P:trehalose biosynthetic process"/>
    <property type="evidence" value="ECO:0007669"/>
    <property type="project" value="InterPro"/>
</dbReference>
<dbReference type="InterPro" id="IPR001830">
    <property type="entry name" value="Glyco_trans_20"/>
</dbReference>
<dbReference type="Pfam" id="PF00982">
    <property type="entry name" value="Glyco_transf_20"/>
    <property type="match status" value="1"/>
</dbReference>
<feature type="region of interest" description="Disordered" evidence="3">
    <location>
        <begin position="477"/>
        <end position="516"/>
    </location>
</feature>
<evidence type="ECO:0000256" key="3">
    <source>
        <dbReference type="SAM" id="MobiDB-lite"/>
    </source>
</evidence>
<proteinExistence type="predicted"/>
<accession>A0AAN6DTZ4</accession>
<dbReference type="SUPFAM" id="SSF53756">
    <property type="entry name" value="UDP-Glycosyltransferase/glycogen phosphorylase"/>
    <property type="match status" value="1"/>
</dbReference>
<feature type="compositionally biased region" description="Basic and acidic residues" evidence="3">
    <location>
        <begin position="484"/>
        <end position="496"/>
    </location>
</feature>
<dbReference type="GO" id="GO:0004805">
    <property type="term" value="F:trehalose-phosphatase activity"/>
    <property type="evidence" value="ECO:0007669"/>
    <property type="project" value="TreeGrafter"/>
</dbReference>
<sequence length="516" mass="59087">MDEAFEGRVLVIANRLPITIKEVSEGDFEYNISSGGLVSGLRSLAKAVDFKWFGWPGIDIHRNDKDKVRHDLADKFNAYPIFLPEDLAQRHYNGFSNSVLWPLLHRMPEKVGAEESWSKAYQEVNEIFADNIVPYVEDGDIVWVHDYHLLLLPGILRARLGKKKNLRIGFFLHTPFPTDDFFTILPFREEICQSLLLCDVVGFHTQEYARDFLDSASVVLEGVSRSPSDLHWDGRKVIVHGFPIGIEPGDFREKMESDAVKQELDGLKNQFKGQKILLGVDRLDYIKGIPQKLRAFDRFLTEHKEWLGKVVLIQLAIPTRPDVVTYQRLREEVESLVGHINGKHGTFSHTPIHYLYRSIKPEQLCALYAASDVCIISSIRDGLNMVSYEYIACQNKETAGTLMMSYYAGAVKTLPSCIVINPWDIPRFANTIRDVLDMPQEERRQRYTENAHVVDTYTSVRWGTSFLNTCYKMELPKQTDGGTPEERNNPDDDRALKSAHLMQKSRSGESTPREFM</sequence>
<dbReference type="GO" id="GO:0005946">
    <property type="term" value="C:alpha,alpha-trehalose-phosphate synthase complex (UDP-forming)"/>
    <property type="evidence" value="ECO:0007669"/>
    <property type="project" value="TreeGrafter"/>
</dbReference>
<dbReference type="CDD" id="cd03788">
    <property type="entry name" value="GT20_TPS"/>
    <property type="match status" value="1"/>
</dbReference>
<comment type="caution">
    <text evidence="4">The sequence shown here is derived from an EMBL/GenBank/DDBJ whole genome shotgun (WGS) entry which is preliminary data.</text>
</comment>
<keyword evidence="2" id="KW-0808">Transferase</keyword>
<dbReference type="FunFam" id="3.40.50.2000:FF:000010">
    <property type="entry name" value="Alpha,alpha-trehalose-phosphate synthase"/>
    <property type="match status" value="1"/>
</dbReference>
<name>A0AAN6DTZ4_9EURO</name>
<reference evidence="4" key="1">
    <citation type="journal article" date="2022" name="bioRxiv">
        <title>Deciphering the potential niche of two novel black yeast fungi from a biological soil crust based on their genomes, phenotypes, and melanin regulation.</title>
        <authorList>
            <consortium name="DOE Joint Genome Institute"/>
            <person name="Carr E.C."/>
            <person name="Barton Q."/>
            <person name="Grambo S."/>
            <person name="Sullivan M."/>
            <person name="Renfro C.M."/>
            <person name="Kuo A."/>
            <person name="Pangilinan J."/>
            <person name="Lipzen A."/>
            <person name="Keymanesh K."/>
            <person name="Savage E."/>
            <person name="Barry K."/>
            <person name="Grigoriev I.V."/>
            <person name="Riekhof W.R."/>
            <person name="Harris S.S."/>
        </authorList>
    </citation>
    <scope>NUCLEOTIDE SEQUENCE</scope>
    <source>
        <strain evidence="4">JF 03-4F</strain>
    </source>
</reference>
<gene>
    <name evidence="4" type="ORF">EDD36DRAFT_277102</name>
</gene>
<dbReference type="AlphaFoldDB" id="A0AAN6DTZ4"/>
<dbReference type="Proteomes" id="UP001203852">
    <property type="component" value="Unassembled WGS sequence"/>
</dbReference>
<dbReference type="GO" id="GO:0034605">
    <property type="term" value="P:cellular response to heat"/>
    <property type="evidence" value="ECO:0007669"/>
    <property type="project" value="TreeGrafter"/>
</dbReference>
<evidence type="ECO:0000256" key="1">
    <source>
        <dbReference type="ARBA" id="ARBA00022676"/>
    </source>
</evidence>
<evidence type="ECO:0000313" key="4">
    <source>
        <dbReference type="EMBL" id="KAI1612181.1"/>
    </source>
</evidence>
<organism evidence="4 5">
    <name type="scientific">Exophiala viscosa</name>
    <dbReference type="NCBI Taxonomy" id="2486360"/>
    <lineage>
        <taxon>Eukaryota</taxon>
        <taxon>Fungi</taxon>
        <taxon>Dikarya</taxon>
        <taxon>Ascomycota</taxon>
        <taxon>Pezizomycotina</taxon>
        <taxon>Eurotiomycetes</taxon>
        <taxon>Chaetothyriomycetidae</taxon>
        <taxon>Chaetothyriales</taxon>
        <taxon>Herpotrichiellaceae</taxon>
        <taxon>Exophiala</taxon>
    </lineage>
</organism>
<dbReference type="PANTHER" id="PTHR10788:SF75">
    <property type="entry name" value="SYNTHASE SUBUNIT OF TREHALOSE-6-PHOSPHATE SYNTHASE_PHOSPHATASE COMPLEX (EUROFUNG)"/>
    <property type="match status" value="1"/>
</dbReference>
<keyword evidence="1" id="KW-0328">Glycosyltransferase</keyword>
<keyword evidence="5" id="KW-1185">Reference proteome</keyword>
<evidence type="ECO:0000256" key="2">
    <source>
        <dbReference type="ARBA" id="ARBA00022679"/>
    </source>
</evidence>
<evidence type="ECO:0000313" key="5">
    <source>
        <dbReference type="Proteomes" id="UP001203852"/>
    </source>
</evidence>
<dbReference type="GO" id="GO:0003825">
    <property type="term" value="F:alpha,alpha-trehalose-phosphate synthase (UDP-forming) activity"/>
    <property type="evidence" value="ECO:0007669"/>
    <property type="project" value="TreeGrafter"/>
</dbReference>
<dbReference type="EMBL" id="MU404355">
    <property type="protein sequence ID" value="KAI1612181.1"/>
    <property type="molecule type" value="Genomic_DNA"/>
</dbReference>
<dbReference type="Gene3D" id="3.40.50.2000">
    <property type="entry name" value="Glycogen Phosphorylase B"/>
    <property type="match status" value="2"/>
</dbReference>
<dbReference type="PANTHER" id="PTHR10788">
    <property type="entry name" value="TREHALOSE-6-PHOSPHATE SYNTHASE"/>
    <property type="match status" value="1"/>
</dbReference>
<protein>
    <submittedName>
        <fullName evidence="4">Alpha,alpha-trehalose-phosphate synthase</fullName>
    </submittedName>
</protein>